<accession>A0A2T2YN44</accession>
<feature type="domain" description="Calcineurin-like phosphoesterase" evidence="2">
    <location>
        <begin position="62"/>
        <end position="234"/>
    </location>
</feature>
<feature type="chain" id="PRO_5015554486" evidence="1">
    <location>
        <begin position="22"/>
        <end position="275"/>
    </location>
</feature>
<dbReference type="RefSeq" id="WP_106933070.1">
    <property type="nucleotide sequence ID" value="NZ_PYFT01000001.1"/>
</dbReference>
<evidence type="ECO:0000259" key="2">
    <source>
        <dbReference type="Pfam" id="PF00149"/>
    </source>
</evidence>
<reference evidence="3 4" key="1">
    <citation type="submission" date="2018-03" db="EMBL/GenBank/DDBJ databases">
        <title>Adhaeribacter sp. HMF7605 Genome sequencing and assembly.</title>
        <authorList>
            <person name="Kang H."/>
            <person name="Kang J."/>
            <person name="Cha I."/>
            <person name="Kim H."/>
            <person name="Joh K."/>
        </authorList>
    </citation>
    <scope>NUCLEOTIDE SEQUENCE [LARGE SCALE GENOMIC DNA]</scope>
    <source>
        <strain evidence="3 4">HMF7605</strain>
    </source>
</reference>
<evidence type="ECO:0000256" key="1">
    <source>
        <dbReference type="SAM" id="SignalP"/>
    </source>
</evidence>
<dbReference type="AlphaFoldDB" id="A0A2T2YN44"/>
<dbReference type="InterPro" id="IPR029052">
    <property type="entry name" value="Metallo-depent_PP-like"/>
</dbReference>
<evidence type="ECO:0000313" key="3">
    <source>
        <dbReference type="EMBL" id="PSR56899.1"/>
    </source>
</evidence>
<evidence type="ECO:0000313" key="4">
    <source>
        <dbReference type="Proteomes" id="UP000240357"/>
    </source>
</evidence>
<dbReference type="InterPro" id="IPR051918">
    <property type="entry name" value="STPP_CPPED1"/>
</dbReference>
<dbReference type="Gene3D" id="3.60.21.10">
    <property type="match status" value="1"/>
</dbReference>
<organism evidence="3 4">
    <name type="scientific">Adhaeribacter arboris</name>
    <dbReference type="NCBI Taxonomy" id="2072846"/>
    <lineage>
        <taxon>Bacteria</taxon>
        <taxon>Pseudomonadati</taxon>
        <taxon>Bacteroidota</taxon>
        <taxon>Cytophagia</taxon>
        <taxon>Cytophagales</taxon>
        <taxon>Hymenobacteraceae</taxon>
        <taxon>Adhaeribacter</taxon>
    </lineage>
</organism>
<dbReference type="GO" id="GO:0016787">
    <property type="term" value="F:hydrolase activity"/>
    <property type="evidence" value="ECO:0007669"/>
    <property type="project" value="InterPro"/>
</dbReference>
<dbReference type="Proteomes" id="UP000240357">
    <property type="component" value="Unassembled WGS sequence"/>
</dbReference>
<dbReference type="InterPro" id="IPR004843">
    <property type="entry name" value="Calcineurin-like_PHP"/>
</dbReference>
<dbReference type="OrthoDB" id="5464520at2"/>
<name>A0A2T2YN44_9BACT</name>
<comment type="caution">
    <text evidence="3">The sequence shown here is derived from an EMBL/GenBank/DDBJ whole genome shotgun (WGS) entry which is preliminary data.</text>
</comment>
<dbReference type="Pfam" id="PF00149">
    <property type="entry name" value="Metallophos"/>
    <property type="match status" value="1"/>
</dbReference>
<dbReference type="PANTHER" id="PTHR43143">
    <property type="entry name" value="METALLOPHOSPHOESTERASE, CALCINEURIN SUPERFAMILY"/>
    <property type="match status" value="1"/>
</dbReference>
<proteinExistence type="predicted"/>
<gene>
    <name evidence="3" type="ORF">AHMF7605_27080</name>
</gene>
<protein>
    <submittedName>
        <fullName evidence="3">Metallophosphoesterase</fullName>
    </submittedName>
</protein>
<keyword evidence="1" id="KW-0732">Signal</keyword>
<feature type="signal peptide" evidence="1">
    <location>
        <begin position="1"/>
        <end position="21"/>
    </location>
</feature>
<dbReference type="EMBL" id="PYFT01000001">
    <property type="protein sequence ID" value="PSR56899.1"/>
    <property type="molecule type" value="Genomic_DNA"/>
</dbReference>
<dbReference type="PANTHER" id="PTHR43143:SF1">
    <property type="entry name" value="SERINE_THREONINE-PROTEIN PHOSPHATASE CPPED1"/>
    <property type="match status" value="1"/>
</dbReference>
<dbReference type="SUPFAM" id="SSF56300">
    <property type="entry name" value="Metallo-dependent phosphatases"/>
    <property type="match status" value="1"/>
</dbReference>
<keyword evidence="4" id="KW-1185">Reference proteome</keyword>
<sequence>MRALFLHWCRLLLLSCGYLLLNSCEQIDFSPYQVILESEQRDLNKKNLARIAALSLQPQDTLRFGLISDNQRFYNELEDVVKALNAYSAQEKRLHFVINCGDLTDFGLQEEYVWQLNRTKKLKMPYLAIIGNHDCVANGKKIYQAMYGPMDFTFEIAGSKFVVLNTNSLEFSYPVPEMEYMRQTMANSHEYRNLFVLSHVPPFDTDFNKDLKAEFAQLLRIHQVPYSIHGHQHNFSFSQPFQDGQDYLVVDTIQNRNFIVVTVVGKQVSFQKIDF</sequence>